<gene>
    <name evidence="3" type="ORF">BW247_15895</name>
</gene>
<proteinExistence type="predicted"/>
<feature type="region of interest" description="Disordered" evidence="1">
    <location>
        <begin position="1"/>
        <end position="53"/>
    </location>
</feature>
<feature type="compositionally biased region" description="Basic and acidic residues" evidence="1">
    <location>
        <begin position="16"/>
        <end position="28"/>
    </location>
</feature>
<organism evidence="3 4">
    <name type="scientific">Acidihalobacter ferrooxydans</name>
    <dbReference type="NCBI Taxonomy" id="1765967"/>
    <lineage>
        <taxon>Bacteria</taxon>
        <taxon>Pseudomonadati</taxon>
        <taxon>Pseudomonadota</taxon>
        <taxon>Gammaproteobacteria</taxon>
        <taxon>Chromatiales</taxon>
        <taxon>Ectothiorhodospiraceae</taxon>
        <taxon>Acidihalobacter</taxon>
    </lineage>
</organism>
<dbReference type="AlphaFoldDB" id="A0A1P8UKL7"/>
<evidence type="ECO:0000313" key="3">
    <source>
        <dbReference type="EMBL" id="APZ44388.1"/>
    </source>
</evidence>
<dbReference type="RefSeq" id="WP_076838084.1">
    <property type="nucleotide sequence ID" value="NZ_CP019434.1"/>
</dbReference>
<feature type="domain" description="Phospholipid/glycerol acyltransferase" evidence="2">
    <location>
        <begin position="75"/>
        <end position="141"/>
    </location>
</feature>
<dbReference type="SUPFAM" id="SSF69593">
    <property type="entry name" value="Glycerol-3-phosphate (1)-acyltransferase"/>
    <property type="match status" value="2"/>
</dbReference>
<reference evidence="3 4" key="1">
    <citation type="submission" date="2017-01" db="EMBL/GenBank/DDBJ databases">
        <title>Draft sequence of Acidihalobacter ferrooxidans strain DSM 14175 (strain V8).</title>
        <authorList>
            <person name="Khaleque H.N."/>
            <person name="Ramsay J.P."/>
            <person name="Murphy R.J.T."/>
            <person name="Kaksonen A.H."/>
            <person name="Boxall N.J."/>
            <person name="Watkin E.L.J."/>
        </authorList>
    </citation>
    <scope>NUCLEOTIDE SEQUENCE [LARGE SCALE GENOMIC DNA]</scope>
    <source>
        <strain evidence="3 4">V8</strain>
    </source>
</reference>
<feature type="compositionally biased region" description="Low complexity" evidence="1">
    <location>
        <begin position="1"/>
        <end position="15"/>
    </location>
</feature>
<dbReference type="KEGG" id="afy:BW247_15895"/>
<feature type="compositionally biased region" description="Low complexity" evidence="1">
    <location>
        <begin position="452"/>
        <end position="462"/>
    </location>
</feature>
<dbReference type="Proteomes" id="UP000243807">
    <property type="component" value="Chromosome"/>
</dbReference>
<feature type="region of interest" description="Disordered" evidence="1">
    <location>
        <begin position="441"/>
        <end position="475"/>
    </location>
</feature>
<evidence type="ECO:0000256" key="1">
    <source>
        <dbReference type="SAM" id="MobiDB-lite"/>
    </source>
</evidence>
<dbReference type="InterPro" id="IPR002123">
    <property type="entry name" value="Plipid/glycerol_acylTrfase"/>
</dbReference>
<dbReference type="EMBL" id="CP019434">
    <property type="protein sequence ID" value="APZ44388.1"/>
    <property type="molecule type" value="Genomic_DNA"/>
</dbReference>
<protein>
    <recommendedName>
        <fullName evidence="2">Phospholipid/glycerol acyltransferase domain-containing protein</fullName>
    </recommendedName>
</protein>
<dbReference type="Pfam" id="PF01553">
    <property type="entry name" value="Acyltransferase"/>
    <property type="match status" value="1"/>
</dbReference>
<keyword evidence="4" id="KW-1185">Reference proteome</keyword>
<accession>A0A1P8UKL7</accession>
<evidence type="ECO:0000313" key="4">
    <source>
        <dbReference type="Proteomes" id="UP000243807"/>
    </source>
</evidence>
<evidence type="ECO:0000259" key="2">
    <source>
        <dbReference type="Pfam" id="PF01553"/>
    </source>
</evidence>
<sequence length="475" mass="53572">MRDLLPAAPQTPLLLRDGRPAPDSKPAGEHGTTPAVRRRDVASPPPDNGPSTGLRYWGGALLGTLIVRSAQLALRIEVLGKEHLRHAHGALVVSNHRRDTDGPIVGGILLQPRGLRFQGQEPFYAAREDLFRPGFLGQYLQDYPKPLHVLRHTPIARALRAMQFRPLRRIPEYSLGELLEDFLLQFGDLPLEEVLQPAWVERFAAALRRPPTALRLSDALRAPPELRYQTQAFRRLRRHALRRIAPYQRQVIARQLRDLTEVLDLGQSLYLAPEGGISMDGHFHRPRQALHYLLNASRRTPPVLPLGISYDPLHPGRTRVIVRIGEPLCELAGLSRRETDLRTSQAIRRLWSINASHLAAHYALRRPAGPGSPKLARRLDLWFAAVTEWARARDLPLDPLLLDAQQRRKRARQCARWLQRHPHCRDRLLYLDRELAAVTEAEPGLPAPAPAPAHARALAPDPEFTRPPQESNGSE</sequence>
<name>A0A1P8UKL7_9GAMM</name>
<dbReference type="GO" id="GO:0016746">
    <property type="term" value="F:acyltransferase activity"/>
    <property type="evidence" value="ECO:0007669"/>
    <property type="project" value="InterPro"/>
</dbReference>